<dbReference type="AlphaFoldDB" id="A0A558QRB5"/>
<dbReference type="InterPro" id="IPR025857">
    <property type="entry name" value="MacB_PCD"/>
</dbReference>
<evidence type="ECO:0000256" key="1">
    <source>
        <dbReference type="SAM" id="Phobius"/>
    </source>
</evidence>
<keyword evidence="4" id="KW-1185">Reference proteome</keyword>
<comment type="caution">
    <text evidence="3">The sequence shown here is derived from an EMBL/GenBank/DDBJ whole genome shotgun (WGS) entry which is preliminary data.</text>
</comment>
<dbReference type="RefSeq" id="WP_203234667.1">
    <property type="nucleotide sequence ID" value="NZ_VNIM01000192.1"/>
</dbReference>
<dbReference type="Proteomes" id="UP000318681">
    <property type="component" value="Unassembled WGS sequence"/>
</dbReference>
<name>A0A558QRB5_9SPHN</name>
<feature type="transmembrane region" description="Helical" evidence="1">
    <location>
        <begin position="21"/>
        <end position="44"/>
    </location>
</feature>
<sequence length="222" mass="23150">MSLAWRLALRELRGGIAGLRLLALCLFLGVAAIAGVGSLSSSILGALEGRGRVLLGGDVQFQTVQRRADPAERAAFDRLGRVSETVRMRAMASRTDGAEAVLAELKGVDDAYPLYGTLKLAPGALTARPTGASVAIAPALAERLRVRVGDSIRIGEARLRVIGLIADEPDRLSEGFTLGPVALADMAGIRATGLVQPGSLFNTRYRVRLPAAADPQATAAGI</sequence>
<dbReference type="Pfam" id="PF12704">
    <property type="entry name" value="MacB_PCD"/>
    <property type="match status" value="1"/>
</dbReference>
<feature type="non-terminal residue" evidence="3">
    <location>
        <position position="222"/>
    </location>
</feature>
<keyword evidence="1" id="KW-0472">Membrane</keyword>
<organism evidence="3 4">
    <name type="scientific">Alterirhizorhabdus solaris</name>
    <dbReference type="NCBI Taxonomy" id="2529389"/>
    <lineage>
        <taxon>Bacteria</taxon>
        <taxon>Pseudomonadati</taxon>
        <taxon>Pseudomonadota</taxon>
        <taxon>Alphaproteobacteria</taxon>
        <taxon>Sphingomonadales</taxon>
        <taxon>Rhizorhabdaceae</taxon>
        <taxon>Alterirhizorhabdus</taxon>
    </lineage>
</organism>
<keyword evidence="1" id="KW-0812">Transmembrane</keyword>
<evidence type="ECO:0000313" key="4">
    <source>
        <dbReference type="Proteomes" id="UP000318681"/>
    </source>
</evidence>
<evidence type="ECO:0000313" key="3">
    <source>
        <dbReference type="EMBL" id="TVV69675.1"/>
    </source>
</evidence>
<dbReference type="PANTHER" id="PTHR30287:SF1">
    <property type="entry name" value="INNER MEMBRANE PROTEIN"/>
    <property type="match status" value="1"/>
</dbReference>
<feature type="domain" description="MacB-like periplasmic core" evidence="2">
    <location>
        <begin position="22"/>
        <end position="220"/>
    </location>
</feature>
<gene>
    <name evidence="3" type="ORF">FOY91_21115</name>
</gene>
<keyword evidence="1" id="KW-1133">Transmembrane helix</keyword>
<evidence type="ECO:0000259" key="2">
    <source>
        <dbReference type="Pfam" id="PF12704"/>
    </source>
</evidence>
<protein>
    <submittedName>
        <fullName evidence="3">ABC transporter permease</fullName>
    </submittedName>
</protein>
<dbReference type="PANTHER" id="PTHR30287">
    <property type="entry name" value="MEMBRANE COMPONENT OF PREDICTED ABC SUPERFAMILY METABOLITE UPTAKE TRANSPORTER"/>
    <property type="match status" value="1"/>
</dbReference>
<dbReference type="EMBL" id="VNIM01000192">
    <property type="protein sequence ID" value="TVV69675.1"/>
    <property type="molecule type" value="Genomic_DNA"/>
</dbReference>
<dbReference type="InterPro" id="IPR038766">
    <property type="entry name" value="Membrane_comp_ABC_pdt"/>
</dbReference>
<reference evidence="3 4" key="1">
    <citation type="submission" date="2019-07" db="EMBL/GenBank/DDBJ databases">
        <title>Sphingomonas solaris sp. nov., isolated from a solar panel from Boston, Massachusetts.</title>
        <authorList>
            <person name="Tanner K."/>
            <person name="Pascual J."/>
            <person name="Mancuso C."/>
            <person name="Pereto J."/>
            <person name="Khalil A."/>
            <person name="Vilanova C."/>
        </authorList>
    </citation>
    <scope>NUCLEOTIDE SEQUENCE [LARGE SCALE GENOMIC DNA]</scope>
    <source>
        <strain evidence="3 4">R4DWN</strain>
    </source>
</reference>
<proteinExistence type="predicted"/>
<dbReference type="GO" id="GO:0005886">
    <property type="term" value="C:plasma membrane"/>
    <property type="evidence" value="ECO:0007669"/>
    <property type="project" value="TreeGrafter"/>
</dbReference>
<accession>A0A558QRB5</accession>